<sequence>MMKKMNWQYGKGLGRELQGRFEPLSSASGQQDKRGLGYSENRKKERYEIRSPVRGSNMNQIFFVPQAEGEFQSRGKTYPGLEIFMTDYEEKLVKSPEPSLEQLMDGTEFMVCMTEASIESDWSKKISEFEDFLGIGDEASKSVQEQKAKARILQSVLAAEDAEEVERKAKKATEHGEAKKEATPAEEEEGADADKVI</sequence>
<evidence type="ECO:0000259" key="2">
    <source>
        <dbReference type="PROSITE" id="PS50174"/>
    </source>
</evidence>
<dbReference type="InterPro" id="IPR000467">
    <property type="entry name" value="G_patch_dom"/>
</dbReference>
<name>A0A067JUN8_JATCU</name>
<protein>
    <recommendedName>
        <fullName evidence="2">G-patch domain-containing protein</fullName>
    </recommendedName>
</protein>
<organism evidence="3 4">
    <name type="scientific">Jatropha curcas</name>
    <name type="common">Barbados nut</name>
    <dbReference type="NCBI Taxonomy" id="180498"/>
    <lineage>
        <taxon>Eukaryota</taxon>
        <taxon>Viridiplantae</taxon>
        <taxon>Streptophyta</taxon>
        <taxon>Embryophyta</taxon>
        <taxon>Tracheophyta</taxon>
        <taxon>Spermatophyta</taxon>
        <taxon>Magnoliopsida</taxon>
        <taxon>eudicotyledons</taxon>
        <taxon>Gunneridae</taxon>
        <taxon>Pentapetalae</taxon>
        <taxon>rosids</taxon>
        <taxon>fabids</taxon>
        <taxon>Malpighiales</taxon>
        <taxon>Euphorbiaceae</taxon>
        <taxon>Crotonoideae</taxon>
        <taxon>Jatropheae</taxon>
        <taxon>Jatropha</taxon>
    </lineage>
</organism>
<dbReference type="PROSITE" id="PS50174">
    <property type="entry name" value="G_PATCH"/>
    <property type="match status" value="1"/>
</dbReference>
<dbReference type="AlphaFoldDB" id="A0A067JUN8"/>
<feature type="compositionally biased region" description="Basic and acidic residues" evidence="1">
    <location>
        <begin position="165"/>
        <end position="183"/>
    </location>
</feature>
<evidence type="ECO:0000256" key="1">
    <source>
        <dbReference type="SAM" id="MobiDB-lite"/>
    </source>
</evidence>
<reference evidence="3 4" key="1">
    <citation type="journal article" date="2014" name="PLoS ONE">
        <title>Global Analysis of Gene Expression Profiles in Physic Nut (Jatropha curcas L.) Seedlings Exposed to Salt Stress.</title>
        <authorList>
            <person name="Zhang L."/>
            <person name="Zhang C."/>
            <person name="Wu P."/>
            <person name="Chen Y."/>
            <person name="Li M."/>
            <person name="Jiang H."/>
            <person name="Wu G."/>
        </authorList>
    </citation>
    <scope>NUCLEOTIDE SEQUENCE [LARGE SCALE GENOMIC DNA]</scope>
    <source>
        <strain evidence="4">cv. GZQX0401</strain>
        <tissue evidence="3">Young leaves</tissue>
    </source>
</reference>
<accession>A0A067JUN8</accession>
<feature type="compositionally biased region" description="Basic and acidic residues" evidence="1">
    <location>
        <begin position="31"/>
        <end position="50"/>
    </location>
</feature>
<evidence type="ECO:0000313" key="3">
    <source>
        <dbReference type="EMBL" id="KDP23209.1"/>
    </source>
</evidence>
<dbReference type="EMBL" id="KK915220">
    <property type="protein sequence ID" value="KDP23209.1"/>
    <property type="molecule type" value="Genomic_DNA"/>
</dbReference>
<feature type="region of interest" description="Disordered" evidence="1">
    <location>
        <begin position="160"/>
        <end position="197"/>
    </location>
</feature>
<evidence type="ECO:0000313" key="4">
    <source>
        <dbReference type="Proteomes" id="UP000027138"/>
    </source>
</evidence>
<keyword evidence="4" id="KW-1185">Reference proteome</keyword>
<dbReference type="GO" id="GO:0003676">
    <property type="term" value="F:nucleic acid binding"/>
    <property type="evidence" value="ECO:0007669"/>
    <property type="project" value="InterPro"/>
</dbReference>
<feature type="region of interest" description="Disordered" evidence="1">
    <location>
        <begin position="18"/>
        <end position="50"/>
    </location>
</feature>
<proteinExistence type="predicted"/>
<feature type="domain" description="G-patch" evidence="2">
    <location>
        <begin position="1"/>
        <end position="41"/>
    </location>
</feature>
<dbReference type="Pfam" id="PF01585">
    <property type="entry name" value="G-patch"/>
    <property type="match status" value="1"/>
</dbReference>
<gene>
    <name evidence="3" type="ORF">JCGZ_00196</name>
</gene>
<dbReference type="Proteomes" id="UP000027138">
    <property type="component" value="Unassembled WGS sequence"/>
</dbReference>